<evidence type="ECO:0000256" key="5">
    <source>
        <dbReference type="ARBA" id="ARBA00022840"/>
    </source>
</evidence>
<dbReference type="PANTHER" id="PTHR10534">
    <property type="entry name" value="PYRIDOXAL KINASE"/>
    <property type="match status" value="1"/>
</dbReference>
<dbReference type="EC" id="2.7.1.35" evidence="1"/>
<dbReference type="AlphaFoldDB" id="A0A805Z7R6"/>
<dbReference type="PANTHER" id="PTHR10534:SF2">
    <property type="entry name" value="PYRIDOXAL KINASE"/>
    <property type="match status" value="1"/>
</dbReference>
<dbReference type="RefSeq" id="WP_003647548.1">
    <property type="nucleotide sequence ID" value="NC_008530.1"/>
</dbReference>
<evidence type="ECO:0000256" key="1">
    <source>
        <dbReference type="ARBA" id="ARBA00012104"/>
    </source>
</evidence>
<dbReference type="GeneID" id="29639649"/>
<dbReference type="Proteomes" id="UP000000664">
    <property type="component" value="Chromosome"/>
</dbReference>
<evidence type="ECO:0000256" key="3">
    <source>
        <dbReference type="ARBA" id="ARBA00022741"/>
    </source>
</evidence>
<organism evidence="7 8">
    <name type="scientific">Lactobacillus gasseri (strain ATCC 33323 / DSM 20243 / BCRC 14619 / CIP 102991 / JCM 1131 / KCTC 3163 / NCIMB 11718 / NCTC 13722 / AM63)</name>
    <dbReference type="NCBI Taxonomy" id="324831"/>
    <lineage>
        <taxon>Bacteria</taxon>
        <taxon>Bacillati</taxon>
        <taxon>Bacillota</taxon>
        <taxon>Bacilli</taxon>
        <taxon>Lactobacillales</taxon>
        <taxon>Lactobacillaceae</taxon>
        <taxon>Lactobacillus</taxon>
    </lineage>
</organism>
<dbReference type="KEGG" id="lga:LGAS_0738"/>
<evidence type="ECO:0000313" key="8">
    <source>
        <dbReference type="Proteomes" id="UP000000664"/>
    </source>
</evidence>
<keyword evidence="5" id="KW-0067">ATP-binding</keyword>
<keyword evidence="3" id="KW-0547">Nucleotide-binding</keyword>
<dbReference type="InterPro" id="IPR013749">
    <property type="entry name" value="PM/HMP-P_kinase-1"/>
</dbReference>
<evidence type="ECO:0000259" key="6">
    <source>
        <dbReference type="Pfam" id="PF08543"/>
    </source>
</evidence>
<dbReference type="Pfam" id="PF08543">
    <property type="entry name" value="Phos_pyr_kin"/>
    <property type="match status" value="1"/>
</dbReference>
<gene>
    <name evidence="7" type="ordered locus">LGAS_0738</name>
</gene>
<dbReference type="InterPro" id="IPR029056">
    <property type="entry name" value="Ribokinase-like"/>
</dbReference>
<keyword evidence="4 7" id="KW-0418">Kinase</keyword>
<protein>
    <recommendedName>
        <fullName evidence="1">pyridoxal kinase</fullName>
        <ecNumber evidence="1">2.7.1.35</ecNumber>
    </recommendedName>
</protein>
<dbReference type="CDD" id="cd01173">
    <property type="entry name" value="pyridoxal_pyridoxamine_kinase"/>
    <property type="match status" value="1"/>
</dbReference>
<evidence type="ECO:0000313" key="7">
    <source>
        <dbReference type="EMBL" id="ABJ60129.1"/>
    </source>
</evidence>
<dbReference type="EMBL" id="CP000413">
    <property type="protein sequence ID" value="ABJ60129.1"/>
    <property type="molecule type" value="Genomic_DNA"/>
</dbReference>
<evidence type="ECO:0000256" key="2">
    <source>
        <dbReference type="ARBA" id="ARBA00022679"/>
    </source>
</evidence>
<dbReference type="InterPro" id="IPR004625">
    <property type="entry name" value="PyrdxlKinase"/>
</dbReference>
<dbReference type="GO" id="GO:0009443">
    <property type="term" value="P:pyridoxal 5'-phosphate salvage"/>
    <property type="evidence" value="ECO:0007669"/>
    <property type="project" value="InterPro"/>
</dbReference>
<keyword evidence="2" id="KW-0808">Transferase</keyword>
<accession>A0A805Z7R6</accession>
<sequence length="275" mass="30450">MEEKILVSQDLSCLGQVSLSVALPILGACGYQPDVLPTAILSTHTGGFGDNTFLNLNSEMSKIIAHWRDQKIDFKNLYLGYLGKEAIDFWLSHISDFKDSNVLLDPAMADSGKLYHGLDTDYVTKMRILAKSATILTPNLTEACLLLGKNYRDFSINEIKKLALELKERFKLKEVVITGILMKEKIKMVGVSANDQVFVIENEKVGRSFFGTGDMFASSLLVAILAGYSLKEGVEIAATFIKMAIEVTDLTQDKRLGPNYAGALPWLMNKSRERG</sequence>
<dbReference type="PROSITE" id="PS51257">
    <property type="entry name" value="PROKAR_LIPOPROTEIN"/>
    <property type="match status" value="1"/>
</dbReference>
<dbReference type="SUPFAM" id="SSF53613">
    <property type="entry name" value="Ribokinase-like"/>
    <property type="match status" value="1"/>
</dbReference>
<name>A0A805Z7R6_LACGA</name>
<dbReference type="GO" id="GO:0005829">
    <property type="term" value="C:cytosol"/>
    <property type="evidence" value="ECO:0007669"/>
    <property type="project" value="TreeGrafter"/>
</dbReference>
<dbReference type="GO" id="GO:0008478">
    <property type="term" value="F:pyridoxal kinase activity"/>
    <property type="evidence" value="ECO:0007669"/>
    <property type="project" value="UniProtKB-EC"/>
</dbReference>
<evidence type="ECO:0000256" key="4">
    <source>
        <dbReference type="ARBA" id="ARBA00022777"/>
    </source>
</evidence>
<feature type="domain" description="Pyridoxamine kinase/Phosphomethylpyrimidine kinase" evidence="6">
    <location>
        <begin position="77"/>
        <end position="254"/>
    </location>
</feature>
<reference evidence="7 8" key="1">
    <citation type="journal article" date="2006" name="Proc. Natl. Acad. Sci. U.S.A.">
        <title>Comparative genomics of the lactic acid bacteria.</title>
        <authorList>
            <person name="Makarova K."/>
            <person name="Slesarev A."/>
            <person name="Wolf Y."/>
            <person name="Sorokin A."/>
            <person name="Mirkin B."/>
            <person name="Koonin E."/>
            <person name="Pavlov A."/>
            <person name="Pavlova N."/>
            <person name="Karamychev V."/>
            <person name="Polouchine N."/>
            <person name="Shakhova V."/>
            <person name="Grigoriev I."/>
            <person name="Lou Y."/>
            <person name="Rohksar D."/>
            <person name="Lucas S."/>
            <person name="Huang K."/>
            <person name="Goodstein D.M."/>
            <person name="Hawkins T."/>
            <person name="Plengvidhya V."/>
            <person name="Welker D."/>
            <person name="Hughes J."/>
            <person name="Goh Y."/>
            <person name="Benson A."/>
            <person name="Baldwin K."/>
            <person name="Lee J.H."/>
            <person name="Diaz-Muniz I."/>
            <person name="Dosti B."/>
            <person name="Smeianov V."/>
            <person name="Wechter W."/>
            <person name="Barabote R."/>
            <person name="Lorca G."/>
            <person name="Altermann E."/>
            <person name="Barrangou R."/>
            <person name="Ganesan B."/>
            <person name="Xie Y."/>
            <person name="Rawsthorne H."/>
            <person name="Tamir D."/>
            <person name="Parker C."/>
            <person name="Breidt F."/>
            <person name="Broadbent J."/>
            <person name="Hutkins R."/>
            <person name="O'Sullivan D."/>
            <person name="Steele J."/>
            <person name="Unlu G."/>
            <person name="Saier M."/>
            <person name="Klaenhammer T."/>
            <person name="Richardson P."/>
            <person name="Kozyavkin S."/>
            <person name="Weimer B."/>
            <person name="Mills D."/>
        </authorList>
    </citation>
    <scope>NUCLEOTIDE SEQUENCE [LARGE SCALE GENOMIC DNA]</scope>
    <source>
        <strain evidence="8">ATCC 33323 / DSM 20243 / BCRC 14619 / CIP 102991 / JCM 1131 / KCTC 3163 / NCIMB 11718 / NCTC 13722 / AM63</strain>
    </source>
</reference>
<dbReference type="Gene3D" id="3.40.1190.20">
    <property type="match status" value="1"/>
</dbReference>
<dbReference type="GO" id="GO:0005524">
    <property type="term" value="F:ATP binding"/>
    <property type="evidence" value="ECO:0007669"/>
    <property type="project" value="UniProtKB-KW"/>
</dbReference>
<proteinExistence type="predicted"/>